<dbReference type="RefSeq" id="XP_027611145.1">
    <property type="nucleotide sequence ID" value="XM_027755344.1"/>
</dbReference>
<gene>
    <name evidence="4" type="ORF">SCP_0214420</name>
</gene>
<dbReference type="InParanoid" id="A0A401GDI3"/>
<dbReference type="PRINTS" id="PR00081">
    <property type="entry name" value="GDHRDH"/>
</dbReference>
<accession>A0A401GDI3</accession>
<dbReference type="EMBL" id="BFAD01000002">
    <property type="protein sequence ID" value="GBE80232.1"/>
    <property type="molecule type" value="Genomic_DNA"/>
</dbReference>
<dbReference type="PANTHER" id="PTHR43976:SF16">
    <property type="entry name" value="SHORT-CHAIN DEHYDROGENASE_REDUCTASE FAMILY PROTEIN"/>
    <property type="match status" value="1"/>
</dbReference>
<dbReference type="GeneID" id="38777149"/>
<evidence type="ECO:0000256" key="2">
    <source>
        <dbReference type="ARBA" id="ARBA00023002"/>
    </source>
</evidence>
<dbReference type="InterPro" id="IPR036291">
    <property type="entry name" value="NAD(P)-bd_dom_sf"/>
</dbReference>
<evidence type="ECO:0000313" key="5">
    <source>
        <dbReference type="Proteomes" id="UP000287166"/>
    </source>
</evidence>
<proteinExistence type="inferred from homology"/>
<dbReference type="InterPro" id="IPR051911">
    <property type="entry name" value="SDR_oxidoreductase"/>
</dbReference>
<dbReference type="InterPro" id="IPR002347">
    <property type="entry name" value="SDR_fam"/>
</dbReference>
<dbReference type="Pfam" id="PF00106">
    <property type="entry name" value="adh_short"/>
    <property type="match status" value="1"/>
</dbReference>
<keyword evidence="2" id="KW-0560">Oxidoreductase</keyword>
<dbReference type="OrthoDB" id="1274115at2759"/>
<dbReference type="PRINTS" id="PR00080">
    <property type="entry name" value="SDRFAMILY"/>
</dbReference>
<reference evidence="4 5" key="1">
    <citation type="journal article" date="2018" name="Sci. Rep.">
        <title>Genome sequence of the cauliflower mushroom Sparassis crispa (Hanabiratake) and its association with beneficial usage.</title>
        <authorList>
            <person name="Kiyama R."/>
            <person name="Furutani Y."/>
            <person name="Kawaguchi K."/>
            <person name="Nakanishi T."/>
        </authorList>
    </citation>
    <scope>NUCLEOTIDE SEQUENCE [LARGE SCALE GENOMIC DNA]</scope>
</reference>
<dbReference type="Gene3D" id="3.40.50.720">
    <property type="entry name" value="NAD(P)-binding Rossmann-like Domain"/>
    <property type="match status" value="1"/>
</dbReference>
<dbReference type="STRING" id="139825.A0A401GDI3"/>
<keyword evidence="5" id="KW-1185">Reference proteome</keyword>
<organism evidence="4 5">
    <name type="scientific">Sparassis crispa</name>
    <dbReference type="NCBI Taxonomy" id="139825"/>
    <lineage>
        <taxon>Eukaryota</taxon>
        <taxon>Fungi</taxon>
        <taxon>Dikarya</taxon>
        <taxon>Basidiomycota</taxon>
        <taxon>Agaricomycotina</taxon>
        <taxon>Agaricomycetes</taxon>
        <taxon>Polyporales</taxon>
        <taxon>Sparassidaceae</taxon>
        <taxon>Sparassis</taxon>
    </lineage>
</organism>
<dbReference type="Proteomes" id="UP000287166">
    <property type="component" value="Unassembled WGS sequence"/>
</dbReference>
<comment type="similarity">
    <text evidence="1 3">Belongs to the short-chain dehydrogenases/reductases (SDR) family.</text>
</comment>
<evidence type="ECO:0000256" key="3">
    <source>
        <dbReference type="RuleBase" id="RU000363"/>
    </source>
</evidence>
<protein>
    <submittedName>
        <fullName evidence="4">NAD(P)-binding protein</fullName>
    </submittedName>
</protein>
<evidence type="ECO:0000256" key="1">
    <source>
        <dbReference type="ARBA" id="ARBA00006484"/>
    </source>
</evidence>
<comment type="caution">
    <text evidence="4">The sequence shown here is derived from an EMBL/GenBank/DDBJ whole genome shotgun (WGS) entry which is preliminary data.</text>
</comment>
<dbReference type="PANTHER" id="PTHR43976">
    <property type="entry name" value="SHORT CHAIN DEHYDROGENASE"/>
    <property type="match status" value="1"/>
</dbReference>
<dbReference type="AlphaFoldDB" id="A0A401GDI3"/>
<dbReference type="GO" id="GO:0016491">
    <property type="term" value="F:oxidoreductase activity"/>
    <property type="evidence" value="ECO:0007669"/>
    <property type="project" value="UniProtKB-KW"/>
</dbReference>
<dbReference type="SUPFAM" id="SSF51735">
    <property type="entry name" value="NAD(P)-binding Rossmann-fold domains"/>
    <property type="match status" value="1"/>
</dbReference>
<evidence type="ECO:0000313" key="4">
    <source>
        <dbReference type="EMBL" id="GBE80232.1"/>
    </source>
</evidence>
<sequence>MSLAQKVWLVTGTSSGLGKELVSSVLARGDRVIGTVRNLKDAPIVSDAARQRLHVVKLDVTDQPENVQRVVNEAAAIWGQIDVLVNNAGFGVMSTLEEAAPLTLQKQFQTNVFGSINVTNAALPHMRARHSGTIIMIGSRSAWQGVNMPLAGAYAASKAAVHSLGETYFIELRQFGIRVCIVAPGAFRTNNVVNMYTTRDQHISDYDELREERGVLIKNMARAVGDPKKAMELLVDAVRGEGRAQGKELPLYLPLGRITIDKLRDHCQKLLRDLNEWEDLAKDLDFDEA</sequence>
<name>A0A401GDI3_9APHY</name>